<proteinExistence type="predicted"/>
<protein>
    <submittedName>
        <fullName evidence="1">Uncharacterized protein</fullName>
    </submittedName>
</protein>
<dbReference type="AlphaFoldDB" id="A0A7R9MKZ5"/>
<dbReference type="EMBL" id="OC941596">
    <property type="protein sequence ID" value="CAD7662206.1"/>
    <property type="molecule type" value="Genomic_DNA"/>
</dbReference>
<dbReference type="EMBL" id="CAJPVJ010026771">
    <property type="protein sequence ID" value="CAG2179342.1"/>
    <property type="molecule type" value="Genomic_DNA"/>
</dbReference>
<reference evidence="1" key="1">
    <citation type="submission" date="2020-11" db="EMBL/GenBank/DDBJ databases">
        <authorList>
            <person name="Tran Van P."/>
        </authorList>
    </citation>
    <scope>NUCLEOTIDE SEQUENCE</scope>
</reference>
<dbReference type="SUPFAM" id="SSF57850">
    <property type="entry name" value="RING/U-box"/>
    <property type="match status" value="1"/>
</dbReference>
<dbReference type="Proteomes" id="UP000728032">
    <property type="component" value="Unassembled WGS sequence"/>
</dbReference>
<organism evidence="1">
    <name type="scientific">Oppiella nova</name>
    <dbReference type="NCBI Taxonomy" id="334625"/>
    <lineage>
        <taxon>Eukaryota</taxon>
        <taxon>Metazoa</taxon>
        <taxon>Ecdysozoa</taxon>
        <taxon>Arthropoda</taxon>
        <taxon>Chelicerata</taxon>
        <taxon>Arachnida</taxon>
        <taxon>Acari</taxon>
        <taxon>Acariformes</taxon>
        <taxon>Sarcoptiformes</taxon>
        <taxon>Oribatida</taxon>
        <taxon>Brachypylina</taxon>
        <taxon>Oppioidea</taxon>
        <taxon>Oppiidae</taxon>
        <taxon>Oppiella</taxon>
    </lineage>
</organism>
<keyword evidence="2" id="KW-1185">Reference proteome</keyword>
<evidence type="ECO:0000313" key="2">
    <source>
        <dbReference type="Proteomes" id="UP000728032"/>
    </source>
</evidence>
<feature type="non-terminal residue" evidence="1">
    <location>
        <position position="81"/>
    </location>
</feature>
<accession>A0A7R9MKZ5</accession>
<dbReference type="InterPro" id="IPR013083">
    <property type="entry name" value="Znf_RING/FYVE/PHD"/>
</dbReference>
<sequence>MFGTIQVQTLSHESMRLSNALNLVCLTQYCEMSIREGKVSLITCPDGSCPEYENKSNLISAREIQLLVSTDVYDSYKRYRL</sequence>
<dbReference type="Gene3D" id="3.30.40.10">
    <property type="entry name" value="Zinc/RING finger domain, C3HC4 (zinc finger)"/>
    <property type="match status" value="1"/>
</dbReference>
<gene>
    <name evidence="1" type="ORF">ONB1V03_LOCUS18766</name>
</gene>
<dbReference type="OrthoDB" id="10009520at2759"/>
<name>A0A7R9MKZ5_9ACAR</name>
<evidence type="ECO:0000313" key="1">
    <source>
        <dbReference type="EMBL" id="CAD7662206.1"/>
    </source>
</evidence>